<name>A0A6Q2ZGH8_ESOLU</name>
<dbReference type="PROSITE" id="PS52014">
    <property type="entry name" value="SAMD1_WH"/>
    <property type="match status" value="1"/>
</dbReference>
<dbReference type="InterPro" id="IPR001487">
    <property type="entry name" value="Bromodomain"/>
</dbReference>
<sequence length="607" mass="70785">MNKDIMSRVVKKRQADPKVVQYVWAAIEVIRNQKQIANMDRISKYLSRVFGMHPKETARQLSLAVKDGLVVETLTVGCKGSKAGIEQEGYWLPGDEQEWEAESHDWYCFECHLPGDVLVCDNCFRVYHLKCLSDEFKPRDSGSHWQCVVCRGSKKKNLNKQEMCRYLRFIVQRMKERAVDLNKKGKDTKHPMYRRLIHTALDVTNIQENLTEGKYKSFDEFKADAQLIVHNTAILFGAVVSQSFVFLVLFSAFLQLNELMLCKNCFYLSNARPDNWFCYPCTPSHEVVWAKMKGFGYWPAKILQREDNQVDVRFFGHQHQRAWIPADNIQDIKVSVQQLQVKRSAGWKKACDELELSQRFQREGRFWKPKMVERLEELTEEAESSISSTSNNNNEQVKHVGVPRCKHRHALPLEPEHEVEAVSSSQEIPVTTQHQPEKLSVSTQTKKASAASPRTLHRSTQTASDGACQNMCHEKYTKIFNDVKEMMKADNKRETERVVREALEKLRSEMEEEKRQAVSKAVSGGQAEMERKCKTVKEKCKEELVEEVKKMVTQHKQLLSQTKKKQWCYNCEEEAMYHCCWNTSYCSIKCQQEHWHADHKRTCRRKR</sequence>
<accession>A0A6Q2ZGH8</accession>
<dbReference type="PROSITE" id="PS50014">
    <property type="entry name" value="BROMODOMAIN_2"/>
    <property type="match status" value="1"/>
</dbReference>
<dbReference type="InterPro" id="IPR013083">
    <property type="entry name" value="Znf_RING/FYVE/PHD"/>
</dbReference>
<keyword evidence="20" id="KW-0472">Membrane</keyword>
<dbReference type="PANTHER" id="PTHR46379">
    <property type="entry name" value="ZINC FINGER MYND DOMAIN-CONTAINING"/>
    <property type="match status" value="1"/>
</dbReference>
<dbReference type="InterPro" id="IPR057054">
    <property type="entry name" value="ZMYND11_CC"/>
</dbReference>
<evidence type="ECO:0000259" key="22">
    <source>
        <dbReference type="PROSITE" id="PS50016"/>
    </source>
</evidence>
<reference evidence="27" key="1">
    <citation type="journal article" date="2014" name="PLoS ONE">
        <title>The genome and linkage map of the northern pike (Esox lucius): conserved synteny revealed between the salmonid sister group and the Neoteleostei.</title>
        <authorList>
            <person name="Rondeau E.B."/>
            <person name="Minkley D.R."/>
            <person name="Leong J.S."/>
            <person name="Messmer A.M."/>
            <person name="Jantzen J.R."/>
            <person name="von Schalburg K.R."/>
            <person name="Lemon C."/>
            <person name="Bird N.H."/>
            <person name="Koop B.F."/>
        </authorList>
    </citation>
    <scope>NUCLEOTIDE SEQUENCE</scope>
</reference>
<dbReference type="FunFam" id="6.10.140.2220:FF:000002">
    <property type="entry name" value="Protein kinase C-binding protein 1 isoform C"/>
    <property type="match status" value="1"/>
</dbReference>
<evidence type="ECO:0000256" key="3">
    <source>
        <dbReference type="ARBA" id="ARBA00022454"/>
    </source>
</evidence>
<evidence type="ECO:0000256" key="10">
    <source>
        <dbReference type="ARBA" id="ARBA00022843"/>
    </source>
</evidence>
<evidence type="ECO:0000256" key="2">
    <source>
        <dbReference type="ARBA" id="ARBA00004286"/>
    </source>
</evidence>
<dbReference type="PROSITE" id="PS50865">
    <property type="entry name" value="ZF_MYND_2"/>
    <property type="match status" value="1"/>
</dbReference>
<feature type="domain" description="PHD-type" evidence="22">
    <location>
        <begin position="105"/>
        <end position="153"/>
    </location>
</feature>
<dbReference type="Gene3D" id="3.30.40.10">
    <property type="entry name" value="Zinc/RING finger domain, C3HC4 (zinc finger)"/>
    <property type="match status" value="1"/>
</dbReference>
<dbReference type="InterPro" id="IPR019786">
    <property type="entry name" value="Zinc_finger_PHD-type_CS"/>
</dbReference>
<dbReference type="Ensembl" id="ENSELUT00000043844.2">
    <property type="protein sequence ID" value="ENSELUP00000076852.2"/>
    <property type="gene ID" value="ENSELUG00000008968.3"/>
</dbReference>
<dbReference type="SMART" id="SM00249">
    <property type="entry name" value="PHD"/>
    <property type="match status" value="1"/>
</dbReference>
<feature type="transmembrane region" description="Helical" evidence="20">
    <location>
        <begin position="232"/>
        <end position="254"/>
    </location>
</feature>
<evidence type="ECO:0000256" key="14">
    <source>
        <dbReference type="ARBA" id="ARBA00023163"/>
    </source>
</evidence>
<dbReference type="GO" id="GO:0008270">
    <property type="term" value="F:zinc ion binding"/>
    <property type="evidence" value="ECO:0007669"/>
    <property type="project" value="UniProtKB-KW"/>
</dbReference>
<evidence type="ECO:0000256" key="19">
    <source>
        <dbReference type="SAM" id="MobiDB-lite"/>
    </source>
</evidence>
<evidence type="ECO:0000313" key="27">
    <source>
        <dbReference type="Proteomes" id="UP000265140"/>
    </source>
</evidence>
<dbReference type="CDD" id="cd20159">
    <property type="entry name" value="PWWP_BS69"/>
    <property type="match status" value="1"/>
</dbReference>
<dbReference type="InterPro" id="IPR002893">
    <property type="entry name" value="Znf_MYND"/>
</dbReference>
<dbReference type="InterPro" id="IPR048589">
    <property type="entry name" value="SAMD1-like_WH"/>
</dbReference>
<gene>
    <name evidence="26" type="primary">ZMYND11</name>
</gene>
<dbReference type="PROSITE" id="PS01360">
    <property type="entry name" value="ZF_MYND_1"/>
    <property type="match status" value="1"/>
</dbReference>
<keyword evidence="7" id="KW-0479">Metal-binding</keyword>
<dbReference type="GO" id="GO:0140006">
    <property type="term" value="F:histone H3 reader activity"/>
    <property type="evidence" value="ECO:0007669"/>
    <property type="project" value="UniProtKB-ARBA"/>
</dbReference>
<feature type="region of interest" description="Disordered" evidence="19">
    <location>
        <begin position="416"/>
        <end position="462"/>
    </location>
</feature>
<dbReference type="SUPFAM" id="SSF63748">
    <property type="entry name" value="Tudor/PWWP/MBT"/>
    <property type="match status" value="1"/>
</dbReference>
<keyword evidence="5" id="KW-1017">Isopeptide bond</keyword>
<keyword evidence="15" id="KW-0539">Nucleus</keyword>
<dbReference type="SMART" id="SM00297">
    <property type="entry name" value="BROMO"/>
    <property type="match status" value="1"/>
</dbReference>
<comment type="subcellular location">
    <subcellularLocation>
        <location evidence="2">Chromosome</location>
    </subcellularLocation>
    <subcellularLocation>
        <location evidence="1">Nucleus</location>
    </subcellularLocation>
</comment>
<dbReference type="GO" id="GO:0009966">
    <property type="term" value="P:regulation of signal transduction"/>
    <property type="evidence" value="ECO:0007669"/>
    <property type="project" value="TreeGrafter"/>
</dbReference>
<evidence type="ECO:0000256" key="4">
    <source>
        <dbReference type="ARBA" id="ARBA00022491"/>
    </source>
</evidence>
<dbReference type="InterPro" id="IPR057053">
    <property type="entry name" value="MYND_ZMYND11_ZMYD8"/>
</dbReference>
<reference evidence="26" key="2">
    <citation type="submission" date="2020-02" db="EMBL/GenBank/DDBJ databases">
        <title>Esox lucius (northern pike) genome, fEsoLuc1, primary haplotype.</title>
        <authorList>
            <person name="Myers G."/>
            <person name="Karagic N."/>
            <person name="Meyer A."/>
            <person name="Pippel M."/>
            <person name="Reichard M."/>
            <person name="Winkler S."/>
            <person name="Tracey A."/>
            <person name="Sims Y."/>
            <person name="Howe K."/>
            <person name="Rhie A."/>
            <person name="Formenti G."/>
            <person name="Durbin R."/>
            <person name="Fedrigo O."/>
            <person name="Jarvis E.D."/>
        </authorList>
    </citation>
    <scope>NUCLEOTIDE SEQUENCE [LARGE SCALE GENOMIC DNA]</scope>
</reference>
<evidence type="ECO:0000259" key="25">
    <source>
        <dbReference type="PROSITE" id="PS52014"/>
    </source>
</evidence>
<dbReference type="Gene3D" id="2.30.30.140">
    <property type="match status" value="1"/>
</dbReference>
<evidence type="ECO:0000256" key="8">
    <source>
        <dbReference type="ARBA" id="ARBA00022771"/>
    </source>
</evidence>
<dbReference type="SUPFAM" id="SSF144232">
    <property type="entry name" value="HIT/MYND zinc finger-like"/>
    <property type="match status" value="1"/>
</dbReference>
<dbReference type="Gene3D" id="6.10.140.2220">
    <property type="match status" value="1"/>
</dbReference>
<evidence type="ECO:0000259" key="23">
    <source>
        <dbReference type="PROSITE" id="PS50812"/>
    </source>
</evidence>
<evidence type="ECO:0008006" key="28">
    <source>
        <dbReference type="Google" id="ProtNLM"/>
    </source>
</evidence>
<dbReference type="GO" id="GO:0034243">
    <property type="term" value="P:regulation of transcription elongation by RNA polymerase II"/>
    <property type="evidence" value="ECO:0007669"/>
    <property type="project" value="InterPro"/>
</dbReference>
<protein>
    <recommendedName>
        <fullName evidence="28">Zinc finger, MYND-type containing 11</fullName>
    </recommendedName>
</protein>
<evidence type="ECO:0000256" key="15">
    <source>
        <dbReference type="ARBA" id="ARBA00023242"/>
    </source>
</evidence>
<dbReference type="PROSITE" id="PS50016">
    <property type="entry name" value="ZF_PHD_2"/>
    <property type="match status" value="1"/>
</dbReference>
<evidence type="ECO:0000256" key="12">
    <source>
        <dbReference type="ARBA" id="ARBA00023015"/>
    </source>
</evidence>
<evidence type="ECO:0000256" key="1">
    <source>
        <dbReference type="ARBA" id="ARBA00004123"/>
    </source>
</evidence>
<dbReference type="InterPro" id="IPR001965">
    <property type="entry name" value="Znf_PHD"/>
</dbReference>
<dbReference type="GeneTree" id="ENSGT00940000156942"/>
<dbReference type="CDD" id="cd15537">
    <property type="entry name" value="PHD_BS69"/>
    <property type="match status" value="1"/>
</dbReference>
<dbReference type="Pfam" id="PF24324">
    <property type="entry name" value="MYND_ZMYND11_ZMYD8"/>
    <property type="match status" value="1"/>
</dbReference>
<keyword evidence="10" id="KW-0832">Ubl conjugation</keyword>
<dbReference type="InterPro" id="IPR019787">
    <property type="entry name" value="Znf_PHD-finger"/>
</dbReference>
<dbReference type="GO" id="GO:0005694">
    <property type="term" value="C:chromosome"/>
    <property type="evidence" value="ECO:0007669"/>
    <property type="project" value="UniProtKB-SubCell"/>
</dbReference>
<dbReference type="Pfam" id="PF23461">
    <property type="entry name" value="ZMYND11_CC"/>
    <property type="match status" value="1"/>
</dbReference>
<dbReference type="AlphaFoldDB" id="A0A6Q2ZGH8"/>
<proteinExistence type="predicted"/>
<keyword evidence="27" id="KW-1185">Reference proteome</keyword>
<evidence type="ECO:0000256" key="7">
    <source>
        <dbReference type="ARBA" id="ARBA00022723"/>
    </source>
</evidence>
<dbReference type="SUPFAM" id="SSF47370">
    <property type="entry name" value="Bromodomain"/>
    <property type="match status" value="1"/>
</dbReference>
<keyword evidence="18" id="KW-0175">Coiled coil</keyword>
<feature type="coiled-coil region" evidence="18">
    <location>
        <begin position="492"/>
        <end position="565"/>
    </location>
</feature>
<reference evidence="26" key="4">
    <citation type="submission" date="2025-09" db="UniProtKB">
        <authorList>
            <consortium name="Ensembl"/>
        </authorList>
    </citation>
    <scope>IDENTIFICATION</scope>
</reference>
<feature type="compositionally biased region" description="Polar residues" evidence="19">
    <location>
        <begin position="422"/>
        <end position="447"/>
    </location>
</feature>
<keyword evidence="8 17" id="KW-0863">Zinc-finger</keyword>
<keyword evidence="4" id="KW-0678">Repressor</keyword>
<evidence type="ECO:0000256" key="17">
    <source>
        <dbReference type="PROSITE-ProRule" id="PRU00134"/>
    </source>
</evidence>
<feature type="domain" description="PWWP" evidence="23">
    <location>
        <begin position="284"/>
        <end position="329"/>
    </location>
</feature>
<keyword evidence="13 16" id="KW-0103">Bromodomain</keyword>
<dbReference type="InterPro" id="IPR036427">
    <property type="entry name" value="Bromodomain-like_sf"/>
</dbReference>
<dbReference type="Bgee" id="ENSELUG00000008968">
    <property type="expression patterns" value="Expressed in spleen and 15 other cell types or tissues"/>
</dbReference>
<keyword evidence="6" id="KW-0597">Phosphoprotein</keyword>
<evidence type="ECO:0000256" key="16">
    <source>
        <dbReference type="PROSITE-ProRule" id="PRU00035"/>
    </source>
</evidence>
<keyword evidence="14" id="KW-0804">Transcription</keyword>
<evidence type="ECO:0000256" key="18">
    <source>
        <dbReference type="SAM" id="Coils"/>
    </source>
</evidence>
<keyword evidence="9" id="KW-0862">Zinc</keyword>
<keyword evidence="3" id="KW-0158">Chromosome</keyword>
<dbReference type="InterPro" id="IPR047269">
    <property type="entry name" value="ZMY11"/>
</dbReference>
<keyword evidence="20" id="KW-1133">Transmembrane helix</keyword>
<keyword evidence="20" id="KW-0812">Transmembrane</keyword>
<dbReference type="Gene3D" id="1.20.920.10">
    <property type="entry name" value="Bromodomain-like"/>
    <property type="match status" value="1"/>
</dbReference>
<evidence type="ECO:0000259" key="24">
    <source>
        <dbReference type="PROSITE" id="PS50865"/>
    </source>
</evidence>
<keyword evidence="11" id="KW-0156">Chromatin regulator</keyword>
<dbReference type="PANTHER" id="PTHR46379:SF1">
    <property type="entry name" value="ZINC FINGER MYND DOMAIN-CONTAINING PROTEIN 11"/>
    <property type="match status" value="1"/>
</dbReference>
<dbReference type="Pfam" id="PF21524">
    <property type="entry name" value="SAMD1_WH"/>
    <property type="match status" value="1"/>
</dbReference>
<dbReference type="Pfam" id="PF00439">
    <property type="entry name" value="Bromodomain"/>
    <property type="match status" value="1"/>
</dbReference>
<evidence type="ECO:0000256" key="20">
    <source>
        <dbReference type="SAM" id="Phobius"/>
    </source>
</evidence>
<dbReference type="SUPFAM" id="SSF57903">
    <property type="entry name" value="FYVE/PHD zinc finger"/>
    <property type="match status" value="1"/>
</dbReference>
<evidence type="ECO:0000259" key="21">
    <source>
        <dbReference type="PROSITE" id="PS50014"/>
    </source>
</evidence>
<evidence type="ECO:0000256" key="9">
    <source>
        <dbReference type="ARBA" id="ARBA00022833"/>
    </source>
</evidence>
<evidence type="ECO:0000256" key="5">
    <source>
        <dbReference type="ARBA" id="ARBA00022499"/>
    </source>
</evidence>
<dbReference type="Pfam" id="PF00855">
    <property type="entry name" value="PWWP"/>
    <property type="match status" value="1"/>
</dbReference>
<evidence type="ECO:0000313" key="26">
    <source>
        <dbReference type="Ensembl" id="ENSELUP00000076852.2"/>
    </source>
</evidence>
<feature type="domain" description="Bromo" evidence="21">
    <location>
        <begin position="191"/>
        <end position="232"/>
    </location>
</feature>
<dbReference type="InterPro" id="IPR047268">
    <property type="entry name" value="PWWP_BS69"/>
</dbReference>
<feature type="domain" description="MYND-type" evidence="24">
    <location>
        <begin position="568"/>
        <end position="603"/>
    </location>
</feature>
<feature type="domain" description="SAMD1-like winged helix (WH)" evidence="25">
    <location>
        <begin position="11"/>
        <end position="87"/>
    </location>
</feature>
<dbReference type="PROSITE" id="PS01359">
    <property type="entry name" value="ZF_PHD_1"/>
    <property type="match status" value="1"/>
</dbReference>
<dbReference type="PROSITE" id="PS50812">
    <property type="entry name" value="PWWP"/>
    <property type="match status" value="1"/>
</dbReference>
<dbReference type="SMART" id="SM00293">
    <property type="entry name" value="PWWP"/>
    <property type="match status" value="1"/>
</dbReference>
<dbReference type="GO" id="GO:0003714">
    <property type="term" value="F:transcription corepressor activity"/>
    <property type="evidence" value="ECO:0007669"/>
    <property type="project" value="InterPro"/>
</dbReference>
<evidence type="ECO:0000256" key="6">
    <source>
        <dbReference type="ARBA" id="ARBA00022553"/>
    </source>
</evidence>
<dbReference type="GO" id="GO:0003677">
    <property type="term" value="F:DNA binding"/>
    <property type="evidence" value="ECO:0007669"/>
    <property type="project" value="InterPro"/>
</dbReference>
<dbReference type="GO" id="GO:0005634">
    <property type="term" value="C:nucleus"/>
    <property type="evidence" value="ECO:0007669"/>
    <property type="project" value="UniProtKB-SubCell"/>
</dbReference>
<keyword evidence="12" id="KW-0805">Transcription regulation</keyword>
<dbReference type="InterPro" id="IPR011011">
    <property type="entry name" value="Znf_FYVE_PHD"/>
</dbReference>
<evidence type="ECO:0000256" key="11">
    <source>
        <dbReference type="ARBA" id="ARBA00022853"/>
    </source>
</evidence>
<reference evidence="26" key="3">
    <citation type="submission" date="2025-08" db="UniProtKB">
        <authorList>
            <consortium name="Ensembl"/>
        </authorList>
    </citation>
    <scope>IDENTIFICATION</scope>
</reference>
<organism evidence="26 27">
    <name type="scientific">Esox lucius</name>
    <name type="common">Northern pike</name>
    <dbReference type="NCBI Taxonomy" id="8010"/>
    <lineage>
        <taxon>Eukaryota</taxon>
        <taxon>Metazoa</taxon>
        <taxon>Chordata</taxon>
        <taxon>Craniata</taxon>
        <taxon>Vertebrata</taxon>
        <taxon>Euteleostomi</taxon>
        <taxon>Actinopterygii</taxon>
        <taxon>Neopterygii</taxon>
        <taxon>Teleostei</taxon>
        <taxon>Protacanthopterygii</taxon>
        <taxon>Esociformes</taxon>
        <taxon>Esocidae</taxon>
        <taxon>Esox</taxon>
    </lineage>
</organism>
<dbReference type="Proteomes" id="UP000265140">
    <property type="component" value="Chromosome 3"/>
</dbReference>
<evidence type="ECO:0000256" key="13">
    <source>
        <dbReference type="ARBA" id="ARBA00023117"/>
    </source>
</evidence>
<dbReference type="InterPro" id="IPR000313">
    <property type="entry name" value="PWWP_dom"/>
</dbReference>